<dbReference type="InterPro" id="IPR007263">
    <property type="entry name" value="DCC1-like"/>
</dbReference>
<sequence>MKTSALRTLKEEQQIVLFDGVCNLCSGGVQFILKRDRKDLFRFASLQSELGQQLLAERQIDPKTTDSMVLIQPGKAFYLRSDAALTIGKQLPGIWGLLAVFQWVPSSIRDIVYDFMARNRYRWFGKKESCMIPTPELKSKFLDL</sequence>
<dbReference type="Proteomes" id="UP000239366">
    <property type="component" value="Unassembled WGS sequence"/>
</dbReference>
<dbReference type="Pfam" id="PF04134">
    <property type="entry name" value="DCC1-like"/>
    <property type="match status" value="1"/>
</dbReference>
<comment type="caution">
    <text evidence="1">The sequence shown here is derived from an EMBL/GenBank/DDBJ whole genome shotgun (WGS) entry which is preliminary data.</text>
</comment>
<gene>
    <name evidence="1" type="ORF">BST99_03865</name>
</gene>
<dbReference type="AlphaFoldDB" id="A0A2S7T5P3"/>
<dbReference type="OrthoDB" id="9785438at2"/>
<dbReference type="PANTHER" id="PTHR33639">
    <property type="entry name" value="THIOL-DISULFIDE OXIDOREDUCTASE DCC"/>
    <property type="match status" value="1"/>
</dbReference>
<dbReference type="EMBL" id="MQVX01000001">
    <property type="protein sequence ID" value="PQJ14984.1"/>
    <property type="molecule type" value="Genomic_DNA"/>
</dbReference>
<evidence type="ECO:0000313" key="1">
    <source>
        <dbReference type="EMBL" id="PQJ14984.1"/>
    </source>
</evidence>
<dbReference type="RefSeq" id="WP_105000631.1">
    <property type="nucleotide sequence ID" value="NZ_MQVX01000001.1"/>
</dbReference>
<dbReference type="GO" id="GO:0015035">
    <property type="term" value="F:protein-disulfide reductase activity"/>
    <property type="evidence" value="ECO:0007669"/>
    <property type="project" value="InterPro"/>
</dbReference>
<dbReference type="PANTHER" id="PTHR33639:SF2">
    <property type="entry name" value="DUF393 DOMAIN-CONTAINING PROTEIN"/>
    <property type="match status" value="1"/>
</dbReference>
<organism evidence="1 2">
    <name type="scientific">Aureicoccus marinus</name>
    <dbReference type="NCBI Taxonomy" id="754435"/>
    <lineage>
        <taxon>Bacteria</taxon>
        <taxon>Pseudomonadati</taxon>
        <taxon>Bacteroidota</taxon>
        <taxon>Flavobacteriia</taxon>
        <taxon>Flavobacteriales</taxon>
        <taxon>Flavobacteriaceae</taxon>
        <taxon>Aureicoccus</taxon>
    </lineage>
</organism>
<reference evidence="2" key="1">
    <citation type="submission" date="2016-11" db="EMBL/GenBank/DDBJ databases">
        <title>Trade-off between light-utilization and light-protection in marine flavobacteria.</title>
        <authorList>
            <person name="Kumagai Y."/>
            <person name="Yoshizawa S."/>
            <person name="Kogure K."/>
        </authorList>
    </citation>
    <scope>NUCLEOTIDE SEQUENCE [LARGE SCALE GENOMIC DNA]</scope>
    <source>
        <strain evidence="2">SG-18</strain>
    </source>
</reference>
<protein>
    <submittedName>
        <fullName evidence="1">Thiol-disulfide oxidoreductase</fullName>
    </submittedName>
</protein>
<proteinExistence type="predicted"/>
<keyword evidence="2" id="KW-1185">Reference proteome</keyword>
<name>A0A2S7T5P3_9FLAO</name>
<accession>A0A2S7T5P3</accession>
<evidence type="ECO:0000313" key="2">
    <source>
        <dbReference type="Proteomes" id="UP000239366"/>
    </source>
</evidence>
<dbReference type="InterPro" id="IPR052927">
    <property type="entry name" value="DCC_oxidoreductase"/>
</dbReference>